<gene>
    <name evidence="4" type="ORF">EJ04DRAFT_196576</name>
</gene>
<keyword evidence="2" id="KW-0408">Iron</keyword>
<evidence type="ECO:0000256" key="1">
    <source>
        <dbReference type="ARBA" id="ARBA00010617"/>
    </source>
</evidence>
<dbReference type="EMBL" id="ML996100">
    <property type="protein sequence ID" value="KAF2740326.1"/>
    <property type="molecule type" value="Genomic_DNA"/>
</dbReference>
<proteinExistence type="inferred from homology"/>
<dbReference type="AlphaFoldDB" id="A0A9P4V879"/>
<keyword evidence="3" id="KW-1133">Transmembrane helix</keyword>
<reference evidence="4" key="1">
    <citation type="journal article" date="2020" name="Stud. Mycol.">
        <title>101 Dothideomycetes genomes: a test case for predicting lifestyles and emergence of pathogens.</title>
        <authorList>
            <person name="Haridas S."/>
            <person name="Albert R."/>
            <person name="Binder M."/>
            <person name="Bloem J."/>
            <person name="Labutti K."/>
            <person name="Salamov A."/>
            <person name="Andreopoulos B."/>
            <person name="Baker S."/>
            <person name="Barry K."/>
            <person name="Bills G."/>
            <person name="Bluhm B."/>
            <person name="Cannon C."/>
            <person name="Castanera R."/>
            <person name="Culley D."/>
            <person name="Daum C."/>
            <person name="Ezra D."/>
            <person name="Gonzalez J."/>
            <person name="Henrissat B."/>
            <person name="Kuo A."/>
            <person name="Liang C."/>
            <person name="Lipzen A."/>
            <person name="Lutzoni F."/>
            <person name="Magnuson J."/>
            <person name="Mondo S."/>
            <person name="Nolan M."/>
            <person name="Ohm R."/>
            <person name="Pangilinan J."/>
            <person name="Park H.-J."/>
            <person name="Ramirez L."/>
            <person name="Alfaro M."/>
            <person name="Sun H."/>
            <person name="Tritt A."/>
            <person name="Yoshinaga Y."/>
            <person name="Zwiers L.-H."/>
            <person name="Turgeon B."/>
            <person name="Goodwin S."/>
            <person name="Spatafora J."/>
            <person name="Crous P."/>
            <person name="Grigoriev I."/>
        </authorList>
    </citation>
    <scope>NUCLEOTIDE SEQUENCE</scope>
    <source>
        <strain evidence="4">CBS 125425</strain>
    </source>
</reference>
<name>A0A9P4V879_9PLEO</name>
<dbReference type="InterPro" id="IPR050121">
    <property type="entry name" value="Cytochrome_P450_monoxygenase"/>
</dbReference>
<comment type="similarity">
    <text evidence="1">Belongs to the cytochrome P450 family.</text>
</comment>
<evidence type="ECO:0000256" key="2">
    <source>
        <dbReference type="PIRSR" id="PIRSR602401-1"/>
    </source>
</evidence>
<dbReference type="Gene3D" id="1.10.630.10">
    <property type="entry name" value="Cytochrome P450"/>
    <property type="match status" value="1"/>
</dbReference>
<evidence type="ECO:0000313" key="5">
    <source>
        <dbReference type="Proteomes" id="UP000799444"/>
    </source>
</evidence>
<dbReference type="PRINTS" id="PR00385">
    <property type="entry name" value="P450"/>
</dbReference>
<dbReference type="InterPro" id="IPR001128">
    <property type="entry name" value="Cyt_P450"/>
</dbReference>
<accession>A0A9P4V879</accession>
<dbReference type="OrthoDB" id="1470350at2759"/>
<feature type="transmembrane region" description="Helical" evidence="3">
    <location>
        <begin position="39"/>
        <end position="61"/>
    </location>
</feature>
<dbReference type="InterPro" id="IPR036396">
    <property type="entry name" value="Cyt_P450_sf"/>
</dbReference>
<comment type="caution">
    <text evidence="4">The sequence shown here is derived from an EMBL/GenBank/DDBJ whole genome shotgun (WGS) entry which is preliminary data.</text>
</comment>
<keyword evidence="5" id="KW-1185">Reference proteome</keyword>
<feature type="binding site" description="axial binding residue" evidence="2">
    <location>
        <position position="485"/>
    </location>
    <ligand>
        <name>heme</name>
        <dbReference type="ChEBI" id="CHEBI:30413"/>
    </ligand>
    <ligandPart>
        <name>Fe</name>
        <dbReference type="ChEBI" id="CHEBI:18248"/>
    </ligandPart>
</feature>
<sequence length="555" mass="62929">MLGNTLLAGLAFIAAIIGWNAYTLFGYYSKAKSTGLPTIIHYVANGAPLWMMCAPLVIGLAEYLPFTSTFIETYRRGWEARVRSHPHLTHDIFILVTPRGNWVKVADSKVAMDILKRKDEFGRDMEAFKVLDIYGKSLATAEGEEWNRHRKVSAATFTEKNNELVWRESLEQANEMLRFWVDRSPQPIRTIGDDVKTFTLNVLSGALFGKRYPFEGRVESKRKDTDGRKNAAFRYRNSISTILEKIVPILIFGEKILREAWWLPESFRKAGHAVSNFRTHVNDLITEEELSGAGHAEKTSSPTLVTNLVKASQAGPKPLTRDEITSNLFVYAFAGNDTTAITFTHILAFMAASPEIQDWIAEEIRYFTDPSADAIDLQYETCAKLKRCLAVVYETLRICHPLSQLVKTTGPYPRTIEYDGRIVTIPAHTTVEINLSGLHTLPKHWGDDALSWDPHRFISGEELGNEQLAKENDFFYPWSFGKLACPGKRFSQVELVAVLSVLFRDHCLVPTRINEKESMNEARVRVGALARDTEMRLLSEMRQPHKLAVTWVSRL</sequence>
<feature type="transmembrane region" description="Helical" evidence="3">
    <location>
        <begin position="6"/>
        <end position="27"/>
    </location>
</feature>
<organism evidence="4 5">
    <name type="scientific">Polyplosphaeria fusca</name>
    <dbReference type="NCBI Taxonomy" id="682080"/>
    <lineage>
        <taxon>Eukaryota</taxon>
        <taxon>Fungi</taxon>
        <taxon>Dikarya</taxon>
        <taxon>Ascomycota</taxon>
        <taxon>Pezizomycotina</taxon>
        <taxon>Dothideomycetes</taxon>
        <taxon>Pleosporomycetidae</taxon>
        <taxon>Pleosporales</taxon>
        <taxon>Tetraplosphaeriaceae</taxon>
        <taxon>Polyplosphaeria</taxon>
    </lineage>
</organism>
<keyword evidence="2" id="KW-0479">Metal-binding</keyword>
<keyword evidence="2" id="KW-0349">Heme</keyword>
<dbReference type="Proteomes" id="UP000799444">
    <property type="component" value="Unassembled WGS sequence"/>
</dbReference>
<evidence type="ECO:0000256" key="3">
    <source>
        <dbReference type="SAM" id="Phobius"/>
    </source>
</evidence>
<evidence type="ECO:0000313" key="4">
    <source>
        <dbReference type="EMBL" id="KAF2740326.1"/>
    </source>
</evidence>
<dbReference type="SUPFAM" id="SSF48264">
    <property type="entry name" value="Cytochrome P450"/>
    <property type="match status" value="1"/>
</dbReference>
<keyword evidence="3" id="KW-0812">Transmembrane</keyword>
<dbReference type="PANTHER" id="PTHR24305">
    <property type="entry name" value="CYTOCHROME P450"/>
    <property type="match status" value="1"/>
</dbReference>
<protein>
    <submittedName>
        <fullName evidence="4">Cytochrome P450</fullName>
    </submittedName>
</protein>
<dbReference type="Pfam" id="PF00067">
    <property type="entry name" value="p450"/>
    <property type="match status" value="1"/>
</dbReference>
<keyword evidence="3" id="KW-0472">Membrane</keyword>
<dbReference type="GO" id="GO:0004497">
    <property type="term" value="F:monooxygenase activity"/>
    <property type="evidence" value="ECO:0007669"/>
    <property type="project" value="InterPro"/>
</dbReference>
<dbReference type="GO" id="GO:0016705">
    <property type="term" value="F:oxidoreductase activity, acting on paired donors, with incorporation or reduction of molecular oxygen"/>
    <property type="evidence" value="ECO:0007669"/>
    <property type="project" value="InterPro"/>
</dbReference>
<dbReference type="GO" id="GO:0020037">
    <property type="term" value="F:heme binding"/>
    <property type="evidence" value="ECO:0007669"/>
    <property type="project" value="InterPro"/>
</dbReference>
<dbReference type="InterPro" id="IPR002401">
    <property type="entry name" value="Cyt_P450_E_grp-I"/>
</dbReference>
<dbReference type="PRINTS" id="PR00463">
    <property type="entry name" value="EP450I"/>
</dbReference>
<dbReference type="GO" id="GO:0005506">
    <property type="term" value="F:iron ion binding"/>
    <property type="evidence" value="ECO:0007669"/>
    <property type="project" value="InterPro"/>
</dbReference>
<comment type="cofactor">
    <cofactor evidence="2">
        <name>heme</name>
        <dbReference type="ChEBI" id="CHEBI:30413"/>
    </cofactor>
</comment>
<dbReference type="PANTHER" id="PTHR24305:SF166">
    <property type="entry name" value="CYTOCHROME P450 12A4, MITOCHONDRIAL-RELATED"/>
    <property type="match status" value="1"/>
</dbReference>